<protein>
    <submittedName>
        <fullName evidence="4">Phosphoglycerate mutase</fullName>
    </submittedName>
</protein>
<dbReference type="Proteomes" id="UP000321659">
    <property type="component" value="Unassembled WGS sequence"/>
</dbReference>
<proteinExistence type="predicted"/>
<dbReference type="PANTHER" id="PTHR46517:SF1">
    <property type="entry name" value="FRUCTOSE-2,6-BISPHOSPHATASE TIGAR"/>
    <property type="match status" value="1"/>
</dbReference>
<dbReference type="GO" id="GO:0043456">
    <property type="term" value="P:regulation of pentose-phosphate shunt"/>
    <property type="evidence" value="ECO:0007669"/>
    <property type="project" value="TreeGrafter"/>
</dbReference>
<dbReference type="InterPro" id="IPR013078">
    <property type="entry name" value="His_Pase_superF_clade-1"/>
</dbReference>
<organism evidence="4 5">
    <name type="scientific">Dellaglioa algida</name>
    <dbReference type="NCBI Taxonomy" id="105612"/>
    <lineage>
        <taxon>Bacteria</taxon>
        <taxon>Bacillati</taxon>
        <taxon>Bacillota</taxon>
        <taxon>Bacilli</taxon>
        <taxon>Lactobacillales</taxon>
        <taxon>Lactobacillaceae</taxon>
        <taxon>Dellaglioa</taxon>
    </lineage>
</organism>
<reference evidence="4 5" key="1">
    <citation type="submission" date="2019-04" db="EMBL/GenBank/DDBJ databases">
        <title>In vitro growth and metabolic characteristics of meat-borne Lactobacillus algidus strains.</title>
        <authorList>
            <person name="Sade E."/>
            <person name="Per J."/>
            <person name="Tytti H."/>
            <person name="Johanna B.K."/>
        </authorList>
    </citation>
    <scope>NUCLEOTIDE SEQUENCE [LARGE SCALE GENOMIC DNA]</scope>
    <source>
        <strain evidence="4 5">LTS37-1</strain>
    </source>
</reference>
<comment type="caution">
    <text evidence="4">The sequence shown here is derived from an EMBL/GenBank/DDBJ whole genome shotgun (WGS) entry which is preliminary data.</text>
</comment>
<evidence type="ECO:0000256" key="2">
    <source>
        <dbReference type="PIRSR" id="PIRSR613078-1"/>
    </source>
</evidence>
<dbReference type="GO" id="GO:0005829">
    <property type="term" value="C:cytosol"/>
    <property type="evidence" value="ECO:0007669"/>
    <property type="project" value="TreeGrafter"/>
</dbReference>
<dbReference type="AlphaFoldDB" id="A0A2C8ESA1"/>
<dbReference type="SUPFAM" id="SSF53254">
    <property type="entry name" value="Phosphoglycerate mutase-like"/>
    <property type="match status" value="1"/>
</dbReference>
<sequence>MSFTVYMVRHGQTLFNSFQRMQGWCDSPLTDAGIDNAIHSGKLLQDKSFNAIYRSDTMRTKNTLIHLLKESHIPENTRLTPIESDLFREEFYGFFEGQNTDKVMETVGLPYGCRTFLNILEKYSIEESRDFMKKADPFDLAEDNQEFWDRYDKAFDFLRARQNDDDQVLLVGHGTAIRSIVSRYAPEIDILKSPKNGSITKLIVHPDTVEVSYYGNLGETPI</sequence>
<evidence type="ECO:0000256" key="3">
    <source>
        <dbReference type="PIRSR" id="PIRSR613078-2"/>
    </source>
</evidence>
<dbReference type="EMBL" id="SRRQ01000017">
    <property type="protein sequence ID" value="TWW10265.1"/>
    <property type="molecule type" value="Genomic_DNA"/>
</dbReference>
<feature type="binding site" evidence="3">
    <location>
        <position position="59"/>
    </location>
    <ligand>
        <name>substrate</name>
    </ligand>
</feature>
<keyword evidence="1" id="KW-0378">Hydrolase</keyword>
<dbReference type="Gene3D" id="3.40.50.1240">
    <property type="entry name" value="Phosphoglycerate mutase-like"/>
    <property type="match status" value="1"/>
</dbReference>
<dbReference type="SMART" id="SM00855">
    <property type="entry name" value="PGAM"/>
    <property type="match status" value="1"/>
</dbReference>
<dbReference type="InterPro" id="IPR051695">
    <property type="entry name" value="Phosphoglycerate_Mutase"/>
</dbReference>
<feature type="binding site" evidence="3">
    <location>
        <begin position="9"/>
        <end position="16"/>
    </location>
    <ligand>
        <name>substrate</name>
    </ligand>
</feature>
<accession>A0A2C8ESA1</accession>
<feature type="active site" description="Proton donor/acceptor" evidence="2">
    <location>
        <position position="89"/>
    </location>
</feature>
<name>A0A2C8ESA1_9LACO</name>
<dbReference type="InterPro" id="IPR029033">
    <property type="entry name" value="His_PPase_superfam"/>
</dbReference>
<dbReference type="Pfam" id="PF00300">
    <property type="entry name" value="His_Phos_1"/>
    <property type="match status" value="1"/>
</dbReference>
<feature type="binding site" evidence="3">
    <location>
        <begin position="89"/>
        <end position="92"/>
    </location>
    <ligand>
        <name>substrate</name>
    </ligand>
</feature>
<feature type="active site" description="Tele-phosphohistidine intermediate" evidence="2">
    <location>
        <position position="10"/>
    </location>
</feature>
<dbReference type="RefSeq" id="WP_112251369.1">
    <property type="nucleotide sequence ID" value="NZ_CBCRTS010000009.1"/>
</dbReference>
<evidence type="ECO:0000313" key="5">
    <source>
        <dbReference type="Proteomes" id="UP000321659"/>
    </source>
</evidence>
<dbReference type="GO" id="GO:0004331">
    <property type="term" value="F:fructose-2,6-bisphosphate 2-phosphatase activity"/>
    <property type="evidence" value="ECO:0007669"/>
    <property type="project" value="TreeGrafter"/>
</dbReference>
<gene>
    <name evidence="4" type="ORF">LABALGLTS371_15090</name>
</gene>
<dbReference type="PROSITE" id="PS00175">
    <property type="entry name" value="PG_MUTASE"/>
    <property type="match status" value="1"/>
</dbReference>
<evidence type="ECO:0000256" key="1">
    <source>
        <dbReference type="ARBA" id="ARBA00022801"/>
    </source>
</evidence>
<dbReference type="CDD" id="cd07067">
    <property type="entry name" value="HP_PGM_like"/>
    <property type="match status" value="1"/>
</dbReference>
<dbReference type="PANTHER" id="PTHR46517">
    <property type="entry name" value="FRUCTOSE-2,6-BISPHOSPHATASE TIGAR"/>
    <property type="match status" value="1"/>
</dbReference>
<dbReference type="InterPro" id="IPR001345">
    <property type="entry name" value="PG/BPGM_mutase_AS"/>
</dbReference>
<evidence type="ECO:0000313" key="4">
    <source>
        <dbReference type="EMBL" id="TWW10265.1"/>
    </source>
</evidence>
<dbReference type="GO" id="GO:0045820">
    <property type="term" value="P:negative regulation of glycolytic process"/>
    <property type="evidence" value="ECO:0007669"/>
    <property type="project" value="TreeGrafter"/>
</dbReference>
<dbReference type="GeneID" id="83549277"/>